<gene>
    <name evidence="2" type="ORF">Pfra01_002575100</name>
</gene>
<proteinExistence type="predicted"/>
<reference evidence="2" key="1">
    <citation type="submission" date="2023-04" db="EMBL/GenBank/DDBJ databases">
        <title>Phytophthora fragariaefolia NBRC 109709.</title>
        <authorList>
            <person name="Ichikawa N."/>
            <person name="Sato H."/>
            <person name="Tonouchi N."/>
        </authorList>
    </citation>
    <scope>NUCLEOTIDE SEQUENCE</scope>
    <source>
        <strain evidence="2">NBRC 109709</strain>
    </source>
</reference>
<evidence type="ECO:0000313" key="3">
    <source>
        <dbReference type="Proteomes" id="UP001165121"/>
    </source>
</evidence>
<feature type="compositionally biased region" description="Basic and acidic residues" evidence="1">
    <location>
        <begin position="1"/>
        <end position="19"/>
    </location>
</feature>
<sequence length="146" mass="15560">MGSDLVRMDPPIDIKEGVHDQVSLRVLPGREQRIDSTNQPHGESQDDAQLSNGSGDDASTEIGSPASLLNARSTDQPSAGWSSADGTADDPAMDLEEKPRFPPQVPSGNPADFEIVQDPPDEGSSAKTKKPSSTNTTATRVLRPRR</sequence>
<keyword evidence="3" id="KW-1185">Reference proteome</keyword>
<accession>A0A9W6YDX0</accession>
<evidence type="ECO:0000313" key="2">
    <source>
        <dbReference type="EMBL" id="GMF59550.1"/>
    </source>
</evidence>
<evidence type="ECO:0000256" key="1">
    <source>
        <dbReference type="SAM" id="MobiDB-lite"/>
    </source>
</evidence>
<protein>
    <submittedName>
        <fullName evidence="2">Unnamed protein product</fullName>
    </submittedName>
</protein>
<name>A0A9W6YDX0_9STRA</name>
<feature type="compositionally biased region" description="Polar residues" evidence="1">
    <location>
        <begin position="70"/>
        <end position="85"/>
    </location>
</feature>
<dbReference type="Proteomes" id="UP001165121">
    <property type="component" value="Unassembled WGS sequence"/>
</dbReference>
<comment type="caution">
    <text evidence="2">The sequence shown here is derived from an EMBL/GenBank/DDBJ whole genome shotgun (WGS) entry which is preliminary data.</text>
</comment>
<organism evidence="2 3">
    <name type="scientific">Phytophthora fragariaefolia</name>
    <dbReference type="NCBI Taxonomy" id="1490495"/>
    <lineage>
        <taxon>Eukaryota</taxon>
        <taxon>Sar</taxon>
        <taxon>Stramenopiles</taxon>
        <taxon>Oomycota</taxon>
        <taxon>Peronosporomycetes</taxon>
        <taxon>Peronosporales</taxon>
        <taxon>Peronosporaceae</taxon>
        <taxon>Phytophthora</taxon>
    </lineage>
</organism>
<dbReference type="AlphaFoldDB" id="A0A9W6YDX0"/>
<dbReference type="EMBL" id="BSXT01005059">
    <property type="protein sequence ID" value="GMF59550.1"/>
    <property type="molecule type" value="Genomic_DNA"/>
</dbReference>
<dbReference type="OrthoDB" id="10347672at2759"/>
<feature type="region of interest" description="Disordered" evidence="1">
    <location>
        <begin position="1"/>
        <end position="146"/>
    </location>
</feature>
<feature type="compositionally biased region" description="Polar residues" evidence="1">
    <location>
        <begin position="35"/>
        <end position="54"/>
    </location>
</feature>